<keyword evidence="3" id="KW-1185">Reference proteome</keyword>
<dbReference type="EMBL" id="SMAB01000008">
    <property type="protein sequence ID" value="TCS82561.1"/>
    <property type="molecule type" value="Genomic_DNA"/>
</dbReference>
<protein>
    <submittedName>
        <fullName evidence="2">Uncharacterized protein DUF2088</fullName>
    </submittedName>
</protein>
<reference evidence="2 3" key="1">
    <citation type="submission" date="2019-03" db="EMBL/GenBank/DDBJ databases">
        <title>Genomic Encyclopedia of Type Strains, Phase IV (KMG-IV): sequencing the most valuable type-strain genomes for metagenomic binning, comparative biology and taxonomic classification.</title>
        <authorList>
            <person name="Goeker M."/>
        </authorList>
    </citation>
    <scope>NUCLEOTIDE SEQUENCE [LARGE SCALE GENOMIC DNA]</scope>
    <source>
        <strain evidence="2 3">DSM 23802</strain>
    </source>
</reference>
<evidence type="ECO:0000313" key="2">
    <source>
        <dbReference type="EMBL" id="TCS82561.1"/>
    </source>
</evidence>
<dbReference type="RefSeq" id="WP_132768630.1">
    <property type="nucleotide sequence ID" value="NZ_SMAB01000008.1"/>
</dbReference>
<dbReference type="InterPro" id="IPR018657">
    <property type="entry name" value="LarA-like_N"/>
</dbReference>
<sequence>MNTWPKIYKIKQTFANQPIVKDIEETIIKEVDYVMNQSQLPVGSSIAIPAGSRGISNIVIILKTIVTKLKGMGYHPFLFSAMGSHGGGTSEGQKSILESLGITEDVMKCPVISSSEVVQLGNTDQEITGLPVYIAKEAVKADGILVVNRIKAHTSFTGTYESGLLKMMAVGMGRAKGASMVHSLGAEYLAKSIPSIAKKMIELAPIIGGIGIIENAFEETAMIKGLSKNEILKEEKKLLQIAKSYMPKLPVKDIDLAIILQMGKNYSGTGMDTNVIGRLRIEGVPEPTHTNIRYLAVLDLSEESHGNATGIGLADFTTEKLVRKIDKQATYLNCMTSGFVTRAAIPMTFPDDKTLFEGIAKVFKRDDLSFLKIVIIKNTLQIDELWVSEAIFQTLKGERNIELLEGPLSIKFDETNSIILN</sequence>
<evidence type="ECO:0000313" key="3">
    <source>
        <dbReference type="Proteomes" id="UP000295788"/>
    </source>
</evidence>
<proteinExistence type="predicted"/>
<dbReference type="Proteomes" id="UP000295788">
    <property type="component" value="Unassembled WGS sequence"/>
</dbReference>
<organism evidence="2 3">
    <name type="scientific">Tepidibacillus fermentans</name>
    <dbReference type="NCBI Taxonomy" id="1281767"/>
    <lineage>
        <taxon>Bacteria</taxon>
        <taxon>Bacillati</taxon>
        <taxon>Bacillota</taxon>
        <taxon>Bacilli</taxon>
        <taxon>Bacillales</taxon>
        <taxon>Bacillaceae</taxon>
        <taxon>Tepidibacillus</taxon>
    </lineage>
</organism>
<evidence type="ECO:0000259" key="1">
    <source>
        <dbReference type="Pfam" id="PF09861"/>
    </source>
</evidence>
<name>A0A4R3KIQ1_9BACI</name>
<dbReference type="AlphaFoldDB" id="A0A4R3KIQ1"/>
<dbReference type="Pfam" id="PF09861">
    <property type="entry name" value="Lar_N"/>
    <property type="match status" value="1"/>
</dbReference>
<feature type="domain" description="LarA-like N-terminal" evidence="1">
    <location>
        <begin position="58"/>
        <end position="173"/>
    </location>
</feature>
<comment type="caution">
    <text evidence="2">The sequence shown here is derived from an EMBL/GenBank/DDBJ whole genome shotgun (WGS) entry which is preliminary data.</text>
</comment>
<dbReference type="GO" id="GO:0050043">
    <property type="term" value="F:lactate racemase activity"/>
    <property type="evidence" value="ECO:0007669"/>
    <property type="project" value="InterPro"/>
</dbReference>
<dbReference type="Gene3D" id="3.40.50.11440">
    <property type="match status" value="1"/>
</dbReference>
<gene>
    <name evidence="2" type="ORF">EDD72_10851</name>
</gene>
<dbReference type="OrthoDB" id="9788398at2"/>
<accession>A0A4R3KIQ1</accession>